<dbReference type="InterPro" id="IPR023772">
    <property type="entry name" value="DNA-bd_HTH_TetR-type_CS"/>
</dbReference>
<dbReference type="Pfam" id="PF00440">
    <property type="entry name" value="TetR_N"/>
    <property type="match status" value="1"/>
</dbReference>
<keyword evidence="1 2" id="KW-0238">DNA-binding</keyword>
<dbReference type="SUPFAM" id="SSF48498">
    <property type="entry name" value="Tetracyclin repressor-like, C-terminal domain"/>
    <property type="match status" value="1"/>
</dbReference>
<dbReference type="PROSITE" id="PS01081">
    <property type="entry name" value="HTH_TETR_1"/>
    <property type="match status" value="1"/>
</dbReference>
<evidence type="ECO:0000313" key="5">
    <source>
        <dbReference type="Proteomes" id="UP000572212"/>
    </source>
</evidence>
<dbReference type="InterPro" id="IPR001647">
    <property type="entry name" value="HTH_TetR"/>
</dbReference>
<sequence length="208" mass="24638">MNPAFMKLDLDKQKNIMEAAMREFAENGYEKASTNRIVKEAGIGKGTLFYYFKNKEDLYHYVLNACLDNVFDELLAKVDTTETDFIERLKQIAQVKAAYHLEYPYDLSLLGSAFLQDDAPIPEDARQKYEKMIRLQETIIYDNIDHSVFRSDLDPEKAFRLIQWTLYGYQEELTQRLKQQDLSSIDLTPYWEEFYGYIDELKKVFYHV</sequence>
<dbReference type="Proteomes" id="UP000572212">
    <property type="component" value="Unassembled WGS sequence"/>
</dbReference>
<accession>A0A841RLT8</accession>
<dbReference type="GO" id="GO:0006355">
    <property type="term" value="P:regulation of DNA-templated transcription"/>
    <property type="evidence" value="ECO:0007669"/>
    <property type="project" value="UniProtKB-ARBA"/>
</dbReference>
<dbReference type="PANTHER" id="PTHR30328:SF54">
    <property type="entry name" value="HTH-TYPE TRANSCRIPTIONAL REPRESSOR SCO4008"/>
    <property type="match status" value="1"/>
</dbReference>
<proteinExistence type="predicted"/>
<keyword evidence="5" id="KW-1185">Reference proteome</keyword>
<evidence type="ECO:0000256" key="1">
    <source>
        <dbReference type="ARBA" id="ARBA00023125"/>
    </source>
</evidence>
<dbReference type="PRINTS" id="PR00455">
    <property type="entry name" value="HTHTETR"/>
</dbReference>
<dbReference type="EMBL" id="JACHON010000003">
    <property type="protein sequence ID" value="MBB6512426.1"/>
    <property type="molecule type" value="Genomic_DNA"/>
</dbReference>
<dbReference type="GO" id="GO:0003677">
    <property type="term" value="F:DNA binding"/>
    <property type="evidence" value="ECO:0007669"/>
    <property type="project" value="UniProtKB-UniRule"/>
</dbReference>
<evidence type="ECO:0000259" key="3">
    <source>
        <dbReference type="PROSITE" id="PS50977"/>
    </source>
</evidence>
<organism evidence="4 5">
    <name type="scientific">Gracilibacillus halotolerans</name>
    <dbReference type="NCBI Taxonomy" id="74386"/>
    <lineage>
        <taxon>Bacteria</taxon>
        <taxon>Bacillati</taxon>
        <taxon>Bacillota</taxon>
        <taxon>Bacilli</taxon>
        <taxon>Bacillales</taxon>
        <taxon>Bacillaceae</taxon>
        <taxon>Gracilibacillus</taxon>
    </lineage>
</organism>
<name>A0A841RLT8_9BACI</name>
<dbReference type="SUPFAM" id="SSF46689">
    <property type="entry name" value="Homeodomain-like"/>
    <property type="match status" value="1"/>
</dbReference>
<dbReference type="Gene3D" id="1.10.357.10">
    <property type="entry name" value="Tetracycline Repressor, domain 2"/>
    <property type="match status" value="1"/>
</dbReference>
<gene>
    <name evidence="4" type="ORF">GGQ92_001209</name>
</gene>
<protein>
    <submittedName>
        <fullName evidence="4">AcrR family transcriptional regulator</fullName>
    </submittedName>
</protein>
<evidence type="ECO:0000313" key="4">
    <source>
        <dbReference type="EMBL" id="MBB6512426.1"/>
    </source>
</evidence>
<comment type="caution">
    <text evidence="4">The sequence shown here is derived from an EMBL/GenBank/DDBJ whole genome shotgun (WGS) entry which is preliminary data.</text>
</comment>
<feature type="domain" description="HTH tetR-type" evidence="3">
    <location>
        <begin position="10"/>
        <end position="70"/>
    </location>
</feature>
<dbReference type="PROSITE" id="PS50977">
    <property type="entry name" value="HTH_TETR_2"/>
    <property type="match status" value="1"/>
</dbReference>
<dbReference type="RefSeq" id="WP_184245639.1">
    <property type="nucleotide sequence ID" value="NZ_BAAACU010000058.1"/>
</dbReference>
<dbReference type="InterPro" id="IPR009057">
    <property type="entry name" value="Homeodomain-like_sf"/>
</dbReference>
<dbReference type="InterPro" id="IPR050109">
    <property type="entry name" value="HTH-type_TetR-like_transc_reg"/>
</dbReference>
<dbReference type="PANTHER" id="PTHR30328">
    <property type="entry name" value="TRANSCRIPTIONAL REPRESSOR"/>
    <property type="match status" value="1"/>
</dbReference>
<dbReference type="InterPro" id="IPR036271">
    <property type="entry name" value="Tet_transcr_reg_TetR-rel_C_sf"/>
</dbReference>
<dbReference type="AlphaFoldDB" id="A0A841RLT8"/>
<reference evidence="4 5" key="1">
    <citation type="submission" date="2020-08" db="EMBL/GenBank/DDBJ databases">
        <title>Genomic Encyclopedia of Type Strains, Phase IV (KMG-IV): sequencing the most valuable type-strain genomes for metagenomic binning, comparative biology and taxonomic classification.</title>
        <authorList>
            <person name="Goeker M."/>
        </authorList>
    </citation>
    <scope>NUCLEOTIDE SEQUENCE [LARGE SCALE GENOMIC DNA]</scope>
    <source>
        <strain evidence="4 5">DSM 11805</strain>
    </source>
</reference>
<feature type="DNA-binding region" description="H-T-H motif" evidence="2">
    <location>
        <begin position="33"/>
        <end position="52"/>
    </location>
</feature>
<evidence type="ECO:0000256" key="2">
    <source>
        <dbReference type="PROSITE-ProRule" id="PRU00335"/>
    </source>
</evidence>
<dbReference type="Gene3D" id="1.10.10.60">
    <property type="entry name" value="Homeodomain-like"/>
    <property type="match status" value="1"/>
</dbReference>